<evidence type="ECO:0000313" key="2">
    <source>
        <dbReference type="Proteomes" id="UP001156682"/>
    </source>
</evidence>
<accession>A0ABQ6A0I1</accession>
<keyword evidence="2" id="KW-1185">Reference proteome</keyword>
<dbReference type="RefSeq" id="WP_027850987.1">
    <property type="nucleotide sequence ID" value="NZ_BSOR01000080.1"/>
</dbReference>
<comment type="caution">
    <text evidence="1">The sequence shown here is derived from an EMBL/GenBank/DDBJ whole genome shotgun (WGS) entry which is preliminary data.</text>
</comment>
<dbReference type="Proteomes" id="UP001156682">
    <property type="component" value="Unassembled WGS sequence"/>
</dbReference>
<protein>
    <submittedName>
        <fullName evidence="1">Uncharacterized protein</fullName>
    </submittedName>
</protein>
<sequence>MLALILLGVVVFLAFTTIFFVHHRKVVEEKRIQTERKIHDIKTQVKRLEPLVTRIRPHLLPYDLRSALAERWITLLHLQQDAGDKSDSFLQELQNAEQVVREVKANPNPKIEPIENQAKGQEAMNQLKNVQFLIMKEFREKRLSEARGQQFLTSIRYAATQVIIEMNKSMAAVQLENKKYRAALIYYQNIIKELKKYRGTEQEHFSSIYDDIRKTMDEVKVKAQQELAATPNMLAQGMEELEKEEALESGFTSDMQRAVMAGKAKARSQQKG</sequence>
<gene>
    <name evidence="1" type="ORF">GCM10007878_27450</name>
</gene>
<organism evidence="1 2">
    <name type="scientific">Marinospirillum insulare</name>
    <dbReference type="NCBI Taxonomy" id="217169"/>
    <lineage>
        <taxon>Bacteria</taxon>
        <taxon>Pseudomonadati</taxon>
        <taxon>Pseudomonadota</taxon>
        <taxon>Gammaproteobacteria</taxon>
        <taxon>Oceanospirillales</taxon>
        <taxon>Oceanospirillaceae</taxon>
        <taxon>Marinospirillum</taxon>
    </lineage>
</organism>
<evidence type="ECO:0000313" key="1">
    <source>
        <dbReference type="EMBL" id="GLR65306.1"/>
    </source>
</evidence>
<dbReference type="EMBL" id="BSOR01000080">
    <property type="protein sequence ID" value="GLR65306.1"/>
    <property type="molecule type" value="Genomic_DNA"/>
</dbReference>
<name>A0ABQ6A0I1_9GAMM</name>
<reference evidence="2" key="1">
    <citation type="journal article" date="2019" name="Int. J. Syst. Evol. Microbiol.">
        <title>The Global Catalogue of Microorganisms (GCM) 10K type strain sequencing project: providing services to taxonomists for standard genome sequencing and annotation.</title>
        <authorList>
            <consortium name="The Broad Institute Genomics Platform"/>
            <consortium name="The Broad Institute Genome Sequencing Center for Infectious Disease"/>
            <person name="Wu L."/>
            <person name="Ma J."/>
        </authorList>
    </citation>
    <scope>NUCLEOTIDE SEQUENCE [LARGE SCALE GENOMIC DNA]</scope>
    <source>
        <strain evidence="2">NBRC 100033</strain>
    </source>
</reference>
<proteinExistence type="predicted"/>